<organism evidence="2 3">
    <name type="scientific">Stakelama saccharophila</name>
    <dbReference type="NCBI Taxonomy" id="3075605"/>
    <lineage>
        <taxon>Bacteria</taxon>
        <taxon>Pseudomonadati</taxon>
        <taxon>Pseudomonadota</taxon>
        <taxon>Alphaproteobacteria</taxon>
        <taxon>Sphingomonadales</taxon>
        <taxon>Sphingomonadaceae</taxon>
        <taxon>Stakelama</taxon>
    </lineage>
</organism>
<name>A0ABZ0BBS3_9SPHN</name>
<dbReference type="Proteomes" id="UP001302249">
    <property type="component" value="Chromosome"/>
</dbReference>
<gene>
    <name evidence="2" type="ORF">RPR59_05725</name>
</gene>
<dbReference type="Pfam" id="PF13449">
    <property type="entry name" value="Phytase-like"/>
    <property type="match status" value="1"/>
</dbReference>
<dbReference type="InterPro" id="IPR027372">
    <property type="entry name" value="Phytase-like_dom"/>
</dbReference>
<accession>A0ABZ0BBS3</accession>
<dbReference type="SUPFAM" id="SSF75011">
    <property type="entry name" value="3-carboxy-cis,cis-mucoante lactonizing enzyme"/>
    <property type="match status" value="1"/>
</dbReference>
<keyword evidence="3" id="KW-1185">Reference proteome</keyword>
<dbReference type="EMBL" id="CP135076">
    <property type="protein sequence ID" value="WNO54747.1"/>
    <property type="molecule type" value="Genomic_DNA"/>
</dbReference>
<reference evidence="2 3" key="1">
    <citation type="submission" date="2023-09" db="EMBL/GenBank/DDBJ databases">
        <authorList>
            <person name="Rey-Velasco X."/>
        </authorList>
    </citation>
    <scope>NUCLEOTIDE SEQUENCE [LARGE SCALE GENOMIC DNA]</scope>
    <source>
        <strain evidence="2 3">W311</strain>
    </source>
</reference>
<proteinExistence type="predicted"/>
<sequence length="327" mass="35732">MRIVWSVLLLLIFIPGYSGEPRLALLRGEPKIAMRPVPLVADQPGRRRVGALTYLGGVELTSPDGAFGGFSAMQISGDTFLMLNDGGNFVRFRMGSDWRMHDARYGFLRDGPGTGWTKIQRDSESLARDPASGSLWVGFEDANAIWRYDAALSHATGHVAPPVMRKWPGSSGPESMARMPDGSFIVISEGKGWRKGRGRAAVRFAGDPVAHPRRGYRFGYMPPKGYSPSDMTVLPDGRIVVLNRTVRLPSLQFPVKVTLIDPAAIGPGRLVRGRVIATFASPVIDDNYEAIAATREGDATILWIASDDNLSALQRTLLLKFRLDPGI</sequence>
<dbReference type="PIRSF" id="PIRSF031900">
    <property type="entry name" value="UCP031900"/>
    <property type="match status" value="1"/>
</dbReference>
<feature type="domain" description="Phytase-like" evidence="1">
    <location>
        <begin position="66"/>
        <end position="309"/>
    </location>
</feature>
<evidence type="ECO:0000313" key="3">
    <source>
        <dbReference type="Proteomes" id="UP001302249"/>
    </source>
</evidence>
<dbReference type="RefSeq" id="WP_313917584.1">
    <property type="nucleotide sequence ID" value="NZ_CP135076.1"/>
</dbReference>
<dbReference type="InterPro" id="IPR014567">
    <property type="entry name" value="UCP031900"/>
</dbReference>
<evidence type="ECO:0000259" key="1">
    <source>
        <dbReference type="Pfam" id="PF13449"/>
    </source>
</evidence>
<protein>
    <submittedName>
        <fullName evidence="2">Esterase-like activity of phytase family protein</fullName>
    </submittedName>
</protein>
<evidence type="ECO:0000313" key="2">
    <source>
        <dbReference type="EMBL" id="WNO54747.1"/>
    </source>
</evidence>